<dbReference type="PROSITE" id="PS50097">
    <property type="entry name" value="BTB"/>
    <property type="match status" value="2"/>
</dbReference>
<dbReference type="GO" id="GO:0007264">
    <property type="term" value="P:small GTPase-mediated signal transduction"/>
    <property type="evidence" value="ECO:0007669"/>
    <property type="project" value="InterPro"/>
</dbReference>
<dbReference type="GO" id="GO:0019901">
    <property type="term" value="F:protein kinase binding"/>
    <property type="evidence" value="ECO:0000318"/>
    <property type="project" value="GO_Central"/>
</dbReference>
<dbReference type="GO" id="GO:0032956">
    <property type="term" value="P:regulation of actin cytoskeleton organization"/>
    <property type="evidence" value="ECO:0000318"/>
    <property type="project" value="GO_Central"/>
</dbReference>
<evidence type="ECO:0000313" key="4">
    <source>
        <dbReference type="EMBL" id="EDO37130.1"/>
    </source>
</evidence>
<dbReference type="PROSITE" id="PS51420">
    <property type="entry name" value="RHO"/>
    <property type="match status" value="1"/>
</dbReference>
<keyword evidence="2" id="KW-0342">GTP-binding</keyword>
<dbReference type="SMART" id="SM00175">
    <property type="entry name" value="RAB"/>
    <property type="match status" value="1"/>
</dbReference>
<dbReference type="FunFam" id="3.30.710.10:FF:000202">
    <property type="entry name" value="Predicted protein"/>
    <property type="match status" value="1"/>
</dbReference>
<dbReference type="EMBL" id="DS469654">
    <property type="protein sequence ID" value="EDO37130.1"/>
    <property type="molecule type" value="Genomic_DNA"/>
</dbReference>
<dbReference type="Gene3D" id="3.40.50.300">
    <property type="entry name" value="P-loop containing nucleotide triphosphate hydrolases"/>
    <property type="match status" value="1"/>
</dbReference>
<dbReference type="InterPro" id="IPR000210">
    <property type="entry name" value="BTB/POZ_dom"/>
</dbReference>
<dbReference type="InterPro" id="IPR027417">
    <property type="entry name" value="P-loop_NTPase"/>
</dbReference>
<dbReference type="SMART" id="SM00225">
    <property type="entry name" value="BTB"/>
    <property type="match status" value="2"/>
</dbReference>
<dbReference type="eggNOG" id="KOG0393">
    <property type="taxonomic scope" value="Eukaryota"/>
</dbReference>
<dbReference type="GO" id="GO:0007165">
    <property type="term" value="P:signal transduction"/>
    <property type="evidence" value="ECO:0000318"/>
    <property type="project" value="GO_Central"/>
</dbReference>
<dbReference type="InterPro" id="IPR003578">
    <property type="entry name" value="Small_GTPase_Rho"/>
</dbReference>
<gene>
    <name evidence="4" type="ORF">NEMVEDRAFT_v1g212034</name>
</gene>
<dbReference type="PRINTS" id="PR00449">
    <property type="entry name" value="RASTRNSFRMNG"/>
</dbReference>
<evidence type="ECO:0000259" key="3">
    <source>
        <dbReference type="PROSITE" id="PS50097"/>
    </source>
</evidence>
<dbReference type="GO" id="GO:0007163">
    <property type="term" value="P:establishment or maintenance of cell polarity"/>
    <property type="evidence" value="ECO:0000318"/>
    <property type="project" value="GO_Central"/>
</dbReference>
<evidence type="ECO:0000256" key="1">
    <source>
        <dbReference type="ARBA" id="ARBA00022741"/>
    </source>
</evidence>
<dbReference type="InterPro" id="IPR011333">
    <property type="entry name" value="SKP1/BTB/POZ_sf"/>
</dbReference>
<dbReference type="GO" id="GO:0005856">
    <property type="term" value="C:cytoskeleton"/>
    <property type="evidence" value="ECO:0000318"/>
    <property type="project" value="GO_Central"/>
</dbReference>
<dbReference type="InParanoid" id="A7SGQ3"/>
<protein>
    <recommendedName>
        <fullName evidence="3">BTB domain-containing protein</fullName>
    </recommendedName>
</protein>
<dbReference type="GO" id="GO:0042995">
    <property type="term" value="C:cell projection"/>
    <property type="evidence" value="ECO:0000318"/>
    <property type="project" value="GO_Central"/>
</dbReference>
<keyword evidence="5" id="KW-1185">Reference proteome</keyword>
<evidence type="ECO:0000313" key="5">
    <source>
        <dbReference type="Proteomes" id="UP000001593"/>
    </source>
</evidence>
<dbReference type="PANTHER" id="PTHR24072">
    <property type="entry name" value="RHO FAMILY GTPASE"/>
    <property type="match status" value="1"/>
</dbReference>
<dbReference type="HOGENOM" id="CLU_015517_0_0_1"/>
<dbReference type="GO" id="GO:0031410">
    <property type="term" value="C:cytoplasmic vesicle"/>
    <property type="evidence" value="ECO:0000318"/>
    <property type="project" value="GO_Central"/>
</dbReference>
<sequence>MNELDFDEEHQRELIKCVVVGNSGVGKTRLICAEALGVGMKTQEANPRHVRHVHYPTVFAIDQYHVSAEIRDRANFTIDGVSVSLRLWDTFGDHSMNRRFAYQNAHVIVLCFAINTPSSFKDVNAVWYPEIKKYCPRVPIILVGTKSDWRSQLNVSVVCQNTSLSKRMRECFLVSPDMGRQVAKEIDAVYYEASVVDMWGYHDVFENAIRAALNSRRQTRFWSSHLKRVSQPRLQPPNLPPKPTLPNIIVPSSLFRENLKTIFHSSLCSDVVFLIGNQSIPAHAMLLAAMSPTFAHLLLGHELFGELIEEEKLQKFLVMGDKSVTSFQEGDVMGEKAWLPRGFTSINLSGMQCVPTPGNKKHQLLVKLDTFISHSAFLLVLDFLYSGNLSVSACTKELQDAALYLQLANLASYVENVINNMAYMNTEVYADINMRVTSCARAFVGKECMSDVAFDLGVVVVHAHKVMLVSQSEMLAAMFMEGHFLEGGRQSVRLRDTNHDHFLALLEFLYTGRCPNLFLDDALGVIALANFFCLPRLVASCEQLVVKELQASMHSDELAVSESVIVSMIEAELHNASQLQQWCRTYISCNYNALCRKHPKELKALNPDTQKHLEQHRWPPVWYILENDWYEKEKREQESRANIFRKYSLNVRYCCYNGQNIDCGLYGLFEF</sequence>
<dbReference type="GO" id="GO:0008360">
    <property type="term" value="P:regulation of cell shape"/>
    <property type="evidence" value="ECO:0000318"/>
    <property type="project" value="GO_Central"/>
</dbReference>
<dbReference type="SMART" id="SM00174">
    <property type="entry name" value="RHO"/>
    <property type="match status" value="1"/>
</dbReference>
<name>A7SGQ3_NEMVE</name>
<dbReference type="STRING" id="45351.A7SGQ3"/>
<dbReference type="OMA" id="TIDKDCN"/>
<dbReference type="Pfam" id="PF00651">
    <property type="entry name" value="BTB"/>
    <property type="match status" value="2"/>
</dbReference>
<accession>A7SGQ3</accession>
<dbReference type="Pfam" id="PF00071">
    <property type="entry name" value="Ras"/>
    <property type="match status" value="1"/>
</dbReference>
<organism evidence="4 5">
    <name type="scientific">Nematostella vectensis</name>
    <name type="common">Starlet sea anemone</name>
    <dbReference type="NCBI Taxonomy" id="45351"/>
    <lineage>
        <taxon>Eukaryota</taxon>
        <taxon>Metazoa</taxon>
        <taxon>Cnidaria</taxon>
        <taxon>Anthozoa</taxon>
        <taxon>Hexacorallia</taxon>
        <taxon>Actiniaria</taxon>
        <taxon>Edwardsiidae</taxon>
        <taxon>Nematostella</taxon>
    </lineage>
</organism>
<feature type="domain" description="BTB" evidence="3">
    <location>
        <begin position="450"/>
        <end position="513"/>
    </location>
</feature>
<evidence type="ECO:0000256" key="2">
    <source>
        <dbReference type="ARBA" id="ARBA00023134"/>
    </source>
</evidence>
<dbReference type="GO" id="GO:0007015">
    <property type="term" value="P:actin filament organization"/>
    <property type="evidence" value="ECO:0000318"/>
    <property type="project" value="GO_Central"/>
</dbReference>
<dbReference type="GO" id="GO:0030865">
    <property type="term" value="P:cortical cytoskeleton organization"/>
    <property type="evidence" value="ECO:0000318"/>
    <property type="project" value="GO_Central"/>
</dbReference>
<dbReference type="Gene3D" id="3.30.710.10">
    <property type="entry name" value="Potassium Channel Kv1.1, Chain A"/>
    <property type="match status" value="2"/>
</dbReference>
<dbReference type="SUPFAM" id="SSF52540">
    <property type="entry name" value="P-loop containing nucleoside triphosphate hydrolases"/>
    <property type="match status" value="1"/>
</dbReference>
<dbReference type="SMART" id="SM00173">
    <property type="entry name" value="RAS"/>
    <property type="match status" value="1"/>
</dbReference>
<dbReference type="GO" id="GO:0005525">
    <property type="term" value="F:GTP binding"/>
    <property type="evidence" value="ECO:0000318"/>
    <property type="project" value="GO_Central"/>
</dbReference>
<dbReference type="PROSITE" id="PS51419">
    <property type="entry name" value="RAB"/>
    <property type="match status" value="1"/>
</dbReference>
<reference evidence="4 5" key="1">
    <citation type="journal article" date="2007" name="Science">
        <title>Sea anemone genome reveals ancestral eumetazoan gene repertoire and genomic organization.</title>
        <authorList>
            <person name="Putnam N.H."/>
            <person name="Srivastava M."/>
            <person name="Hellsten U."/>
            <person name="Dirks B."/>
            <person name="Chapman J."/>
            <person name="Salamov A."/>
            <person name="Terry A."/>
            <person name="Shapiro H."/>
            <person name="Lindquist E."/>
            <person name="Kapitonov V.V."/>
            <person name="Jurka J."/>
            <person name="Genikhovich G."/>
            <person name="Grigoriev I.V."/>
            <person name="Lucas S.M."/>
            <person name="Steele R.E."/>
            <person name="Finnerty J.R."/>
            <person name="Technau U."/>
            <person name="Martindale M.Q."/>
            <person name="Rokhsar D.S."/>
        </authorList>
    </citation>
    <scope>NUCLEOTIDE SEQUENCE [LARGE SCALE GENOMIC DNA]</scope>
    <source>
        <strain evidence="5">CH2 X CH6</strain>
    </source>
</reference>
<dbReference type="InterPro" id="IPR001806">
    <property type="entry name" value="Small_GTPase"/>
</dbReference>
<dbReference type="Proteomes" id="UP000001593">
    <property type="component" value="Unassembled WGS sequence"/>
</dbReference>
<keyword evidence="1" id="KW-0547">Nucleotide-binding</keyword>
<dbReference type="GO" id="GO:0005886">
    <property type="term" value="C:plasma membrane"/>
    <property type="evidence" value="ECO:0000318"/>
    <property type="project" value="GO_Central"/>
</dbReference>
<dbReference type="AlphaFoldDB" id="A7SGQ3"/>
<dbReference type="GO" id="GO:0003924">
    <property type="term" value="F:GTPase activity"/>
    <property type="evidence" value="ECO:0000318"/>
    <property type="project" value="GO_Central"/>
</dbReference>
<dbReference type="SUPFAM" id="SSF54695">
    <property type="entry name" value="POZ domain"/>
    <property type="match status" value="2"/>
</dbReference>
<proteinExistence type="predicted"/>
<dbReference type="CDD" id="cd18499">
    <property type="entry name" value="BACK_RHOBTB"/>
    <property type="match status" value="1"/>
</dbReference>
<dbReference type="PhylomeDB" id="A7SGQ3"/>
<feature type="domain" description="BTB" evidence="3">
    <location>
        <begin position="269"/>
        <end position="393"/>
    </location>
</feature>